<sequence>MSQKKIYKNIGYLLLVQFANYVAPLMVLPYLTRILSVDGFGLVVMTISMCGIAMILTDFGFNLSGTYWISKHRDDKKEISKYIGAVTVIKLLLCVLSSLSVLIYSYYSDIDFGVSILIAVVAIIFSQGFQLTWFFQGIEKMKNVTTSMVVAKLFYVTAILLIVKEQSDTAIVLLCLAVSNIISTIIGFILLYKEGLSLEKPDWAQVVSAFKDSFSFFLSRAAVGLYTSASTFIVGSISGIQQAALYSSAEKLYQAGQGVTAPVSQALYPYLARSGDIRALYKFVLILLVPLMLGCSVCYLFAEDILRIFYGEQFASAYSILRMFLICSVINFISVNFGYPAFSTIGRLDIVNRSVYIGGVAQLCSLGYLFSTNNVNAYNVVLSVLCVEVVVMVIRVCSFYYFCNEYNKCRN</sequence>
<reference evidence="8 9" key="1">
    <citation type="submission" date="2016-09" db="EMBL/GenBank/DDBJ databases">
        <title>Draft Genome Sequence of Aeromonas sobria Strain 08005, Isolated from Sick Rana catesbeiana.</title>
        <authorList>
            <person name="Yang Q."/>
        </authorList>
    </citation>
    <scope>NUCLEOTIDE SEQUENCE [LARGE SCALE GENOMIC DNA]</scope>
    <source>
        <strain evidence="8 9">08005</strain>
    </source>
</reference>
<comment type="caution">
    <text evidence="8">The sequence shown here is derived from an EMBL/GenBank/DDBJ whole genome shotgun (WGS) entry which is preliminary data.</text>
</comment>
<evidence type="ECO:0000313" key="8">
    <source>
        <dbReference type="EMBL" id="OHY93352.1"/>
    </source>
</evidence>
<feature type="transmembrane region" description="Helical" evidence="7">
    <location>
        <begin position="169"/>
        <end position="192"/>
    </location>
</feature>
<evidence type="ECO:0008006" key="10">
    <source>
        <dbReference type="Google" id="ProtNLM"/>
    </source>
</evidence>
<dbReference type="STRING" id="646.BJD16_03585"/>
<comment type="similarity">
    <text evidence="2">Belongs to the polysaccharide synthase family.</text>
</comment>
<evidence type="ECO:0000256" key="5">
    <source>
        <dbReference type="ARBA" id="ARBA00022989"/>
    </source>
</evidence>
<accession>A0A1S2CX99</accession>
<protein>
    <recommendedName>
        <fullName evidence="10">Flippase</fullName>
    </recommendedName>
</protein>
<proteinExistence type="inferred from homology"/>
<feature type="transmembrane region" description="Helical" evidence="7">
    <location>
        <begin position="112"/>
        <end position="135"/>
    </location>
</feature>
<dbReference type="RefSeq" id="WP_042018631.1">
    <property type="nucleotide sequence ID" value="NZ_CDBW01000006.1"/>
</dbReference>
<dbReference type="PANTHER" id="PTHR30250:SF10">
    <property type="entry name" value="LIPOPOLYSACCHARIDE BIOSYNTHESIS PROTEIN WZXC"/>
    <property type="match status" value="1"/>
</dbReference>
<feature type="transmembrane region" description="Helical" evidence="7">
    <location>
        <begin position="322"/>
        <end position="342"/>
    </location>
</feature>
<evidence type="ECO:0000256" key="3">
    <source>
        <dbReference type="ARBA" id="ARBA00022475"/>
    </source>
</evidence>
<evidence type="ECO:0000256" key="6">
    <source>
        <dbReference type="ARBA" id="ARBA00023136"/>
    </source>
</evidence>
<feature type="transmembrane region" description="Helical" evidence="7">
    <location>
        <begin position="354"/>
        <end position="371"/>
    </location>
</feature>
<dbReference type="GeneID" id="58920936"/>
<feature type="transmembrane region" description="Helical" evidence="7">
    <location>
        <begin position="377"/>
        <end position="402"/>
    </location>
</feature>
<feature type="transmembrane region" description="Helical" evidence="7">
    <location>
        <begin position="144"/>
        <end position="163"/>
    </location>
</feature>
<evidence type="ECO:0000256" key="2">
    <source>
        <dbReference type="ARBA" id="ARBA00007430"/>
    </source>
</evidence>
<feature type="transmembrane region" description="Helical" evidence="7">
    <location>
        <begin position="279"/>
        <end position="302"/>
    </location>
</feature>
<dbReference type="Pfam" id="PF01943">
    <property type="entry name" value="Polysacc_synt"/>
    <property type="match status" value="1"/>
</dbReference>
<evidence type="ECO:0000256" key="7">
    <source>
        <dbReference type="SAM" id="Phobius"/>
    </source>
</evidence>
<keyword evidence="3" id="KW-1003">Cell membrane</keyword>
<dbReference type="GO" id="GO:0005886">
    <property type="term" value="C:plasma membrane"/>
    <property type="evidence" value="ECO:0007669"/>
    <property type="project" value="UniProtKB-SubCell"/>
</dbReference>
<dbReference type="AlphaFoldDB" id="A0A1S2CX99"/>
<comment type="subcellular location">
    <subcellularLocation>
        <location evidence="1">Cell membrane</location>
        <topology evidence="1">Multi-pass membrane protein</topology>
    </subcellularLocation>
</comment>
<evidence type="ECO:0000256" key="1">
    <source>
        <dbReference type="ARBA" id="ARBA00004651"/>
    </source>
</evidence>
<keyword evidence="4 7" id="KW-0812">Transmembrane</keyword>
<name>A0A1S2CX99_AERSO</name>
<dbReference type="OrthoDB" id="103403at2"/>
<gene>
    <name evidence="8" type="ORF">BJD16_03585</name>
</gene>
<keyword evidence="5 7" id="KW-1133">Transmembrane helix</keyword>
<dbReference type="Proteomes" id="UP000179934">
    <property type="component" value="Unassembled WGS sequence"/>
</dbReference>
<keyword evidence="6 7" id="KW-0472">Membrane</keyword>
<organism evidence="8 9">
    <name type="scientific">Aeromonas sobria</name>
    <dbReference type="NCBI Taxonomy" id="646"/>
    <lineage>
        <taxon>Bacteria</taxon>
        <taxon>Pseudomonadati</taxon>
        <taxon>Pseudomonadota</taxon>
        <taxon>Gammaproteobacteria</taxon>
        <taxon>Aeromonadales</taxon>
        <taxon>Aeromonadaceae</taxon>
        <taxon>Aeromonas</taxon>
    </lineage>
</organism>
<dbReference type="EMBL" id="MKFU01000012">
    <property type="protein sequence ID" value="OHY93352.1"/>
    <property type="molecule type" value="Genomic_DNA"/>
</dbReference>
<feature type="transmembrane region" description="Helical" evidence="7">
    <location>
        <begin position="37"/>
        <end position="61"/>
    </location>
</feature>
<evidence type="ECO:0000313" key="9">
    <source>
        <dbReference type="Proteomes" id="UP000179934"/>
    </source>
</evidence>
<dbReference type="InterPro" id="IPR050833">
    <property type="entry name" value="Poly_Biosynth_Transport"/>
</dbReference>
<evidence type="ECO:0000256" key="4">
    <source>
        <dbReference type="ARBA" id="ARBA00022692"/>
    </source>
</evidence>
<dbReference type="InterPro" id="IPR002797">
    <property type="entry name" value="Polysacc_synth"/>
</dbReference>
<feature type="transmembrane region" description="Helical" evidence="7">
    <location>
        <begin position="82"/>
        <end position="106"/>
    </location>
</feature>
<dbReference type="PANTHER" id="PTHR30250">
    <property type="entry name" value="PST FAMILY PREDICTED COLANIC ACID TRANSPORTER"/>
    <property type="match status" value="1"/>
</dbReference>
<feature type="transmembrane region" description="Helical" evidence="7">
    <location>
        <begin position="12"/>
        <end position="31"/>
    </location>
</feature>